<proteinExistence type="predicted"/>
<evidence type="ECO:0000256" key="1">
    <source>
        <dbReference type="ARBA" id="ARBA00004127"/>
    </source>
</evidence>
<evidence type="ECO:0000256" key="7">
    <source>
        <dbReference type="SAM" id="Phobius"/>
    </source>
</evidence>
<feature type="transmembrane region" description="Helical" evidence="7">
    <location>
        <begin position="7"/>
        <end position="23"/>
    </location>
</feature>
<keyword evidence="2" id="KW-0813">Transport</keyword>
<keyword evidence="4" id="KW-0677">Repeat</keyword>
<dbReference type="SMART" id="SM00679">
    <property type="entry name" value="CTNS"/>
    <property type="match status" value="2"/>
</dbReference>
<dbReference type="Proteomes" id="UP001146120">
    <property type="component" value="Unassembled WGS sequence"/>
</dbReference>
<dbReference type="PANTHER" id="PTHR13131">
    <property type="entry name" value="CYSTINOSIN"/>
    <property type="match status" value="1"/>
</dbReference>
<keyword evidence="9" id="KW-1185">Reference proteome</keyword>
<feature type="transmembrane region" description="Helical" evidence="7">
    <location>
        <begin position="254"/>
        <end position="273"/>
    </location>
</feature>
<dbReference type="PANTHER" id="PTHR13131:SF5">
    <property type="entry name" value="CYSTINOSIN"/>
    <property type="match status" value="1"/>
</dbReference>
<dbReference type="GO" id="GO:0015184">
    <property type="term" value="F:L-cystine transmembrane transporter activity"/>
    <property type="evidence" value="ECO:0007669"/>
    <property type="project" value="TreeGrafter"/>
</dbReference>
<name>A0AAV2Z2K1_9STRA</name>
<dbReference type="NCBIfam" id="TIGR00951">
    <property type="entry name" value="2A43"/>
    <property type="match status" value="1"/>
</dbReference>
<reference evidence="8" key="1">
    <citation type="submission" date="2022-11" db="EMBL/GenBank/DDBJ databases">
        <authorList>
            <person name="Morgan W.R."/>
            <person name="Tartar A."/>
        </authorList>
    </citation>
    <scope>NUCLEOTIDE SEQUENCE</scope>
    <source>
        <strain evidence="8">ARSEF 373</strain>
    </source>
</reference>
<feature type="transmembrane region" description="Helical" evidence="7">
    <location>
        <begin position="181"/>
        <end position="198"/>
    </location>
</feature>
<dbReference type="GO" id="GO:0005774">
    <property type="term" value="C:vacuolar membrane"/>
    <property type="evidence" value="ECO:0007669"/>
    <property type="project" value="TreeGrafter"/>
</dbReference>
<evidence type="ECO:0000256" key="2">
    <source>
        <dbReference type="ARBA" id="ARBA00022448"/>
    </source>
</evidence>
<comment type="caution">
    <text evidence="8">The sequence shown here is derived from an EMBL/GenBank/DDBJ whole genome shotgun (WGS) entry which is preliminary data.</text>
</comment>
<dbReference type="GO" id="GO:0012505">
    <property type="term" value="C:endomembrane system"/>
    <property type="evidence" value="ECO:0007669"/>
    <property type="project" value="UniProtKB-SubCell"/>
</dbReference>
<gene>
    <name evidence="8" type="ORF">N0F65_001378</name>
</gene>
<feature type="transmembrane region" description="Helical" evidence="7">
    <location>
        <begin position="35"/>
        <end position="53"/>
    </location>
</feature>
<comment type="subcellular location">
    <subcellularLocation>
        <location evidence="1">Endomembrane system</location>
        <topology evidence="1">Multi-pass membrane protein</topology>
    </subcellularLocation>
</comment>
<keyword evidence="6 7" id="KW-0472">Membrane</keyword>
<dbReference type="InterPro" id="IPR006603">
    <property type="entry name" value="PQ-loop_rpt"/>
</dbReference>
<evidence type="ECO:0000256" key="4">
    <source>
        <dbReference type="ARBA" id="ARBA00022737"/>
    </source>
</evidence>
<dbReference type="Pfam" id="PF04193">
    <property type="entry name" value="PQ-loop"/>
    <property type="match status" value="2"/>
</dbReference>
<keyword evidence="5 7" id="KW-1133">Transmembrane helix</keyword>
<evidence type="ECO:0000313" key="9">
    <source>
        <dbReference type="Proteomes" id="UP001146120"/>
    </source>
</evidence>
<dbReference type="InterPro" id="IPR005282">
    <property type="entry name" value="LC_transporter"/>
</dbReference>
<evidence type="ECO:0000256" key="6">
    <source>
        <dbReference type="ARBA" id="ARBA00023136"/>
    </source>
</evidence>
<evidence type="ECO:0000313" key="8">
    <source>
        <dbReference type="EMBL" id="DAZ98939.1"/>
    </source>
</evidence>
<evidence type="ECO:0008006" key="10">
    <source>
        <dbReference type="Google" id="ProtNLM"/>
    </source>
</evidence>
<organism evidence="8 9">
    <name type="scientific">Lagenidium giganteum</name>
    <dbReference type="NCBI Taxonomy" id="4803"/>
    <lineage>
        <taxon>Eukaryota</taxon>
        <taxon>Sar</taxon>
        <taxon>Stramenopiles</taxon>
        <taxon>Oomycota</taxon>
        <taxon>Peronosporomycetes</taxon>
        <taxon>Pythiales</taxon>
        <taxon>Pythiaceae</taxon>
    </lineage>
</organism>
<protein>
    <recommendedName>
        <fullName evidence="10">Cystinosin</fullName>
    </recommendedName>
</protein>
<feature type="transmembrane region" description="Helical" evidence="7">
    <location>
        <begin position="210"/>
        <end position="234"/>
    </location>
</feature>
<accession>A0AAV2Z2K1</accession>
<dbReference type="Gene3D" id="1.20.1280.290">
    <property type="match status" value="2"/>
</dbReference>
<keyword evidence="3 7" id="KW-0812">Transmembrane</keyword>
<feature type="transmembrane region" description="Helical" evidence="7">
    <location>
        <begin position="74"/>
        <end position="96"/>
    </location>
</feature>
<feature type="transmembrane region" description="Helical" evidence="7">
    <location>
        <begin position="149"/>
        <end position="169"/>
    </location>
</feature>
<dbReference type="EMBL" id="DAKRPA010000094">
    <property type="protein sequence ID" value="DAZ98939.1"/>
    <property type="molecule type" value="Genomic_DNA"/>
</dbReference>
<reference evidence="8" key="2">
    <citation type="journal article" date="2023" name="Microbiol Resour">
        <title>Decontamination and Annotation of the Draft Genome Sequence of the Oomycete Lagenidium giganteum ARSEF 373.</title>
        <authorList>
            <person name="Morgan W.R."/>
            <person name="Tartar A."/>
        </authorList>
    </citation>
    <scope>NUCLEOTIDE SEQUENCE</scope>
    <source>
        <strain evidence="8">ARSEF 373</strain>
    </source>
</reference>
<evidence type="ECO:0000256" key="3">
    <source>
        <dbReference type="ARBA" id="ARBA00022692"/>
    </source>
</evidence>
<evidence type="ECO:0000256" key="5">
    <source>
        <dbReference type="ARBA" id="ARBA00022989"/>
    </source>
</evidence>
<sequence>MALQEWIAAGLIAIVSLVLGFVFDANEHVPPPWNRVSSVLGWIYFTCWAVSSYPQPLLNYQRKSVVGLSLDYMALSILGSVFYLIFNCAFFFSGSVREQYMRRDHGHKNAVELNDVISSIHGTFFCVVVVVQCFVYPKNDQTVNTKTRMWVIAVVAAAVVFGLAVAIAGSEDSTVLNTLNWLYLLSWLKIVTTLFKCVPQVVLNYRRQSTVGWTIWGVMLDLIGGLLSVLQQLIDSIATSDWSAITGDPVKFTLGMVSIAFDVIFAVQHYVLYAKNNQAASKAEQVPLL</sequence>
<dbReference type="AlphaFoldDB" id="A0AAV2Z2K1"/>